<dbReference type="Pfam" id="PF12710">
    <property type="entry name" value="HAD"/>
    <property type="match status" value="1"/>
</dbReference>
<dbReference type="Gene3D" id="3.40.50.1000">
    <property type="entry name" value="HAD superfamily/HAD-like"/>
    <property type="match status" value="1"/>
</dbReference>
<dbReference type="SUPFAM" id="SSF56784">
    <property type="entry name" value="HAD-like"/>
    <property type="match status" value="1"/>
</dbReference>
<keyword evidence="4" id="KW-1185">Reference proteome</keyword>
<evidence type="ECO:0000256" key="1">
    <source>
        <dbReference type="ARBA" id="ARBA00022723"/>
    </source>
</evidence>
<keyword evidence="2" id="KW-0812">Transmembrane</keyword>
<evidence type="ECO:0000313" key="4">
    <source>
        <dbReference type="Proteomes" id="UP000296144"/>
    </source>
</evidence>
<keyword evidence="1" id="KW-0479">Metal-binding</keyword>
<organism evidence="3 4">
    <name type="scientific">Candidatus Pantoea edessiphila</name>
    <dbReference type="NCBI Taxonomy" id="2044610"/>
    <lineage>
        <taxon>Bacteria</taxon>
        <taxon>Pseudomonadati</taxon>
        <taxon>Pseudomonadota</taxon>
        <taxon>Gammaproteobacteria</taxon>
        <taxon>Enterobacterales</taxon>
        <taxon>Erwiniaceae</taxon>
        <taxon>Pantoea</taxon>
    </lineage>
</organism>
<dbReference type="GO" id="GO:0046872">
    <property type="term" value="F:metal ion binding"/>
    <property type="evidence" value="ECO:0007669"/>
    <property type="project" value="UniProtKB-KW"/>
</dbReference>
<keyword evidence="2" id="KW-0472">Membrane</keyword>
<sequence length="213" mass="25209">MIKDIKQRRIVFFDLDGTLHKQDIFSSFIFYLILRHPLNILLLIMSLPIVGLGLIITGFTSRWPVSLLLWSITFCRDEKSLLHLEQEFTAKFKSHIKIFPVVQKKLINYLINQNTEVWIITGSPQSLVEQIYRDYSFFKRINLIASKMERKWGGRILKMRCIGYEKVIQLEKRIGIPLKLYSGYSDNKKDDHLLFFCQHRWRVTSSGTLKKLK</sequence>
<dbReference type="InterPro" id="IPR036412">
    <property type="entry name" value="HAD-like_sf"/>
</dbReference>
<dbReference type="OrthoDB" id="6545830at2"/>
<dbReference type="AlphaFoldDB" id="A0A2P5SWI4"/>
<keyword evidence="2" id="KW-1133">Transmembrane helix</keyword>
<comment type="caution">
    <text evidence="3">The sequence shown here is derived from an EMBL/GenBank/DDBJ whole genome shotgun (WGS) entry which is preliminary data.</text>
</comment>
<reference evidence="3 4" key="1">
    <citation type="journal article" date="2018" name="Genome Biol. Evol.">
        <title>Cladogenesis and Genomic Streamlining in Extracellular Endosymbionts of Tropical Stink Bugs.</title>
        <authorList>
            <person name="Otero-Bravo A."/>
            <person name="Goffredi S."/>
            <person name="Sabree Z.L."/>
        </authorList>
    </citation>
    <scope>NUCLEOTIDE SEQUENCE [LARGE SCALE GENOMIC DNA]</scope>
    <source>
        <strain evidence="3 4">SoEL</strain>
    </source>
</reference>
<protein>
    <submittedName>
        <fullName evidence="3">Phosphatidylglycerophosphatase C</fullName>
    </submittedName>
</protein>
<evidence type="ECO:0000313" key="3">
    <source>
        <dbReference type="EMBL" id="PPI86671.1"/>
    </source>
</evidence>
<name>A0A2P5SWI4_9GAMM</name>
<dbReference type="Proteomes" id="UP000296144">
    <property type="component" value="Unassembled WGS sequence"/>
</dbReference>
<dbReference type="InterPro" id="IPR023214">
    <property type="entry name" value="HAD_sf"/>
</dbReference>
<proteinExistence type="predicted"/>
<dbReference type="Gene3D" id="1.20.1440.100">
    <property type="entry name" value="SG protein - dephosphorylation function"/>
    <property type="match status" value="1"/>
</dbReference>
<evidence type="ECO:0000256" key="2">
    <source>
        <dbReference type="SAM" id="Phobius"/>
    </source>
</evidence>
<feature type="transmembrane region" description="Helical" evidence="2">
    <location>
        <begin position="38"/>
        <end position="59"/>
    </location>
</feature>
<dbReference type="EMBL" id="PDKU01000001">
    <property type="protein sequence ID" value="PPI86671.1"/>
    <property type="molecule type" value="Genomic_DNA"/>
</dbReference>
<dbReference type="NCBIfam" id="TIGR01545">
    <property type="entry name" value="YfhB_g-proteo"/>
    <property type="match status" value="1"/>
</dbReference>
<gene>
    <name evidence="3" type="ORF">CRV10_00185</name>
</gene>
<accession>A0A2P5SWI4</accession>
<dbReference type="RefSeq" id="WP_136129834.1">
    <property type="nucleotide sequence ID" value="NZ_PDKU01000001.1"/>
</dbReference>
<dbReference type="InterPro" id="IPR006435">
    <property type="entry name" value="HAD-SF_hydro_IF_YfhB"/>
</dbReference>